<comment type="similarity">
    <text evidence="2">Belongs to the ACC deaminase/D-cysteine desulfhydrase family.</text>
</comment>
<keyword evidence="3" id="KW-0663">Pyridoxal phosphate</keyword>
<reference evidence="5 6" key="1">
    <citation type="journal article" date="2015" name="Genome Announc.">
        <title>Genome Sequences of Mycobacteriophages AlanGrant, Baee, Corofin, OrangeOswald, and Vincenzo, New Members of Cluster B.</title>
        <authorList>
            <person name="Pope W.H."/>
            <person name="Carbonara M.E."/>
            <person name="Cioffi H.M."/>
            <person name="Cruz T."/>
            <person name="Dang B.Q."/>
            <person name="Doyle A.N."/>
            <person name="Fan O.H."/>
            <person name="Gallagher M."/>
            <person name="Gentile G.M."/>
            <person name="German B.A."/>
            <person name="Farrell M.E."/>
            <person name="Gerwig M."/>
            <person name="Hunter K.L."/>
            <person name="Lefever V.E."/>
            <person name="Marfisi N.A."/>
            <person name="McDonnell J.E."/>
            <person name="Monga J.K."/>
            <person name="Quiroz K.G."/>
            <person name="Pong A.C."/>
            <person name="Rimple P.A."/>
            <person name="Situ M."/>
            <person name="Sohnen P.C."/>
            <person name="Stockinger A.N."/>
            <person name="Thompson P.K."/>
            <person name="Torchio N.M."/>
            <person name="Toner C.L."/>
            <person name="Ulbrich M.C."/>
            <person name="Vohra N.I."/>
            <person name="Zakir A."/>
            <person name="Adkins N.L."/>
            <person name="Brown B.R."/>
            <person name="Churilla B.M."/>
            <person name="Kramer Z.J."/>
            <person name="Lapin J.S."/>
            <person name="Montgomery M.T."/>
            <person name="Prout A.K."/>
            <person name="Grubb S.R."/>
            <person name="Warner M.H."/>
            <person name="Bowman C.A."/>
            <person name="Russell D.A."/>
            <person name="Hatfull G.F."/>
        </authorList>
    </citation>
    <scope>NUCLEOTIDE SEQUENCE [LARGE SCALE GENOMIC DNA]</scope>
</reference>
<evidence type="ECO:0000256" key="1">
    <source>
        <dbReference type="ARBA" id="ARBA00001933"/>
    </source>
</evidence>
<gene>
    <name evidence="5" type="primary">2</name>
    <name evidence="5" type="ORF">SEA_ALANGRANT_2</name>
</gene>
<evidence type="ECO:0000313" key="6">
    <source>
        <dbReference type="Proteomes" id="UP000225161"/>
    </source>
</evidence>
<dbReference type="PIRSF" id="PIRSF006278">
    <property type="entry name" value="ACCD_DCysDesulf"/>
    <property type="match status" value="1"/>
</dbReference>
<dbReference type="InterPro" id="IPR036052">
    <property type="entry name" value="TrpB-like_PALP_sf"/>
</dbReference>
<dbReference type="Pfam" id="PF00291">
    <property type="entry name" value="PALP"/>
    <property type="match status" value="1"/>
</dbReference>
<evidence type="ECO:0000313" key="5">
    <source>
        <dbReference type="EMBL" id="AKF14667.1"/>
    </source>
</evidence>
<evidence type="ECO:0000256" key="2">
    <source>
        <dbReference type="ARBA" id="ARBA00008639"/>
    </source>
</evidence>
<accession>A0A0F6SJR3</accession>
<dbReference type="InterPro" id="IPR001926">
    <property type="entry name" value="TrpB-like_PALP"/>
</dbReference>
<dbReference type="SUPFAM" id="SSF53686">
    <property type="entry name" value="Tryptophan synthase beta subunit-like PLP-dependent enzymes"/>
    <property type="match status" value="1"/>
</dbReference>
<organism evidence="5 6">
    <name type="scientific">Mycobacterium phage AlanGrant</name>
    <dbReference type="NCBI Taxonomy" id="1647307"/>
    <lineage>
        <taxon>Viruses</taxon>
        <taxon>Duplodnaviria</taxon>
        <taxon>Heunggongvirae</taxon>
        <taxon>Uroviricota</taxon>
        <taxon>Caudoviricetes</taxon>
        <taxon>Bclasvirinae</taxon>
        <taxon>Coopervirus</taxon>
        <taxon>Coopervirus vincenzo</taxon>
    </lineage>
</organism>
<evidence type="ECO:0000259" key="4">
    <source>
        <dbReference type="Pfam" id="PF00291"/>
    </source>
</evidence>
<dbReference type="EMBL" id="KR080200">
    <property type="protein sequence ID" value="AKF14667.1"/>
    <property type="molecule type" value="Genomic_DNA"/>
</dbReference>
<dbReference type="PANTHER" id="PTHR43780:SF2">
    <property type="entry name" value="1-AMINOCYCLOPROPANE-1-CARBOXYLATE DEAMINASE-RELATED"/>
    <property type="match status" value="1"/>
</dbReference>
<dbReference type="GO" id="GO:0019148">
    <property type="term" value="F:D-cysteine desulfhydrase activity"/>
    <property type="evidence" value="ECO:0007669"/>
    <property type="project" value="TreeGrafter"/>
</dbReference>
<name>A0A0F6SJR3_9CAUD</name>
<sequence>MTTTTTSLTPFNLVNGRYYKRDDLHTGGGGTNGGKLRSCQVMVGDMLADGATAIITAASVHSPQHAIVANVCAAAGIPSYHVVGGTKPAAAMRWPTVSSAVAAGGRMHYARAGYNSVIQHAAARLAGMVRGAQVLPFGIAPPAGAPASAILRMARATGGQVNGLPADVRTLVVPVGSGNSAIGIAEGLARTGRHDVRMVLVEVGPTRQQWVTQRAAAAGIALPALTWVNLEALGFAKYHDKMPETVDGVALHPTYEGKVVRYLNTVKPAWWTDRDGTTCLWIVGGALLV</sequence>
<dbReference type="Gene3D" id="3.40.50.1100">
    <property type="match status" value="2"/>
</dbReference>
<proteinExistence type="inferred from homology"/>
<dbReference type="InterPro" id="IPR027278">
    <property type="entry name" value="ACCD_DCysDesulf"/>
</dbReference>
<feature type="domain" description="Tryptophan synthase beta chain-like PALP" evidence="4">
    <location>
        <begin position="18"/>
        <end position="223"/>
    </location>
</feature>
<comment type="cofactor">
    <cofactor evidence="1">
        <name>pyridoxal 5'-phosphate</name>
        <dbReference type="ChEBI" id="CHEBI:597326"/>
    </cofactor>
</comment>
<protein>
    <submittedName>
        <fullName evidence="5">Nucleoside deaminase</fullName>
    </submittedName>
</protein>
<evidence type="ECO:0000256" key="3">
    <source>
        <dbReference type="ARBA" id="ARBA00022898"/>
    </source>
</evidence>
<dbReference type="Proteomes" id="UP000225161">
    <property type="component" value="Genome"/>
</dbReference>
<dbReference type="PANTHER" id="PTHR43780">
    <property type="entry name" value="1-AMINOCYCLOPROPANE-1-CARBOXYLATE DEAMINASE-RELATED"/>
    <property type="match status" value="1"/>
</dbReference>